<comment type="caution">
    <text evidence="2">The sequence shown here is derived from an EMBL/GenBank/DDBJ whole genome shotgun (WGS) entry which is preliminary data.</text>
</comment>
<gene>
    <name evidence="2" type="ORF">FYJ74_05585</name>
</gene>
<accession>A0A6L5YB34</accession>
<organism evidence="2 3">
    <name type="scientific">Pyramidobacter porci</name>
    <dbReference type="NCBI Taxonomy" id="2605789"/>
    <lineage>
        <taxon>Bacteria</taxon>
        <taxon>Thermotogati</taxon>
        <taxon>Synergistota</taxon>
        <taxon>Synergistia</taxon>
        <taxon>Synergistales</taxon>
        <taxon>Dethiosulfovibrionaceae</taxon>
        <taxon>Pyramidobacter</taxon>
    </lineage>
</organism>
<feature type="transmembrane region" description="Helical" evidence="1">
    <location>
        <begin position="101"/>
        <end position="119"/>
    </location>
</feature>
<dbReference type="AlphaFoldDB" id="A0A6L5YB34"/>
<reference evidence="2 3" key="1">
    <citation type="submission" date="2019-08" db="EMBL/GenBank/DDBJ databases">
        <title>In-depth cultivation of the pig gut microbiome towards novel bacterial diversity and tailored functional studies.</title>
        <authorList>
            <person name="Wylensek D."/>
            <person name="Hitch T.C.A."/>
            <person name="Clavel T."/>
        </authorList>
    </citation>
    <scope>NUCLEOTIDE SEQUENCE [LARGE SCALE GENOMIC DNA]</scope>
    <source>
        <strain evidence="2 3">SM-530-WT-4B</strain>
    </source>
</reference>
<keyword evidence="1" id="KW-0472">Membrane</keyword>
<dbReference type="RefSeq" id="WP_154528604.1">
    <property type="nucleotide sequence ID" value="NZ_JAXDZJ010000142.1"/>
</dbReference>
<sequence length="160" mass="18121">MKNFLALIFGWYAQDIVQIMMTQTFLAPEIYLMMLIWCVTQEKQLSVPWRWFAAALCGGLLMDLRWIGVPGLYGALYTAAVLVAHWAWFQIPAANRRTPPYVVITTLLCAVMTLSRLLFWDAGVLAGRIGLVIGVQWIANAVVLIFSAFLRSHLHDDKSF</sequence>
<protein>
    <recommendedName>
        <fullName evidence="4">Rod shape-determining protein MreD</fullName>
    </recommendedName>
</protein>
<feature type="transmembrane region" description="Helical" evidence="1">
    <location>
        <begin position="72"/>
        <end position="89"/>
    </location>
</feature>
<feature type="transmembrane region" description="Helical" evidence="1">
    <location>
        <begin position="16"/>
        <end position="37"/>
    </location>
</feature>
<evidence type="ECO:0008006" key="4">
    <source>
        <dbReference type="Google" id="ProtNLM"/>
    </source>
</evidence>
<evidence type="ECO:0000313" key="3">
    <source>
        <dbReference type="Proteomes" id="UP000473699"/>
    </source>
</evidence>
<dbReference type="EMBL" id="VUNH01000005">
    <property type="protein sequence ID" value="MST55504.1"/>
    <property type="molecule type" value="Genomic_DNA"/>
</dbReference>
<feature type="transmembrane region" description="Helical" evidence="1">
    <location>
        <begin position="125"/>
        <end position="150"/>
    </location>
</feature>
<evidence type="ECO:0000313" key="2">
    <source>
        <dbReference type="EMBL" id="MST55504.1"/>
    </source>
</evidence>
<evidence type="ECO:0000256" key="1">
    <source>
        <dbReference type="SAM" id="Phobius"/>
    </source>
</evidence>
<dbReference type="Proteomes" id="UP000473699">
    <property type="component" value="Unassembled WGS sequence"/>
</dbReference>
<proteinExistence type="predicted"/>
<keyword evidence="1" id="KW-1133">Transmembrane helix</keyword>
<keyword evidence="1" id="KW-0812">Transmembrane</keyword>
<name>A0A6L5YB34_9BACT</name>
<keyword evidence="3" id="KW-1185">Reference proteome</keyword>